<dbReference type="AlphaFoldDB" id="A0A166IWZ4"/>
<dbReference type="PANTHER" id="PTHR22916">
    <property type="entry name" value="GLYCOSYLTRANSFERASE"/>
    <property type="match status" value="1"/>
</dbReference>
<sequence length="300" mass="34283">MKISVIITTYNRPLQLKQAFQSVCNQTRKPDEIIIIDDASELNSNIITENFVCEGVTIKIERLKVSKGACYARNRGAAIAGGDILMFLDDDDTWELPKISDQLRIFNENPDVGLVYSGRLMVSDSYRQNVIYKVSSKVSGKIYPQILYSNLIGTTSSVAIKKSIFNQVSGFDENLPALQDYELWIRCCKYTIVEYDNSYNVRYTISDNHTTQISGKPNLYLEAVNKIIIKYSQEIESQGILASRKIRANLFLSVAKSVRSHSVIKAMYWIIKSCLEYPNFIRGIGILIPIKFRQYFSFWN</sequence>
<comment type="caution">
    <text evidence="2">The sequence shown here is derived from an EMBL/GenBank/DDBJ whole genome shotgun (WGS) entry which is preliminary data.</text>
</comment>
<keyword evidence="2" id="KW-0808">Transferase</keyword>
<dbReference type="InterPro" id="IPR001173">
    <property type="entry name" value="Glyco_trans_2-like"/>
</dbReference>
<dbReference type="CDD" id="cd00761">
    <property type="entry name" value="Glyco_tranf_GTA_type"/>
    <property type="match status" value="1"/>
</dbReference>
<dbReference type="Proteomes" id="UP000076555">
    <property type="component" value="Unassembled WGS sequence"/>
</dbReference>
<dbReference type="Pfam" id="PF00535">
    <property type="entry name" value="Glycos_transf_2"/>
    <property type="match status" value="1"/>
</dbReference>
<dbReference type="OrthoDB" id="9812327at2"/>
<accession>A0A166IWZ4</accession>
<dbReference type="PANTHER" id="PTHR22916:SF3">
    <property type="entry name" value="UDP-GLCNAC:BETAGAL BETA-1,3-N-ACETYLGLUCOSAMINYLTRANSFERASE-LIKE PROTEIN 1"/>
    <property type="match status" value="1"/>
</dbReference>
<dbReference type="SUPFAM" id="SSF53448">
    <property type="entry name" value="Nucleotide-diphospho-sugar transferases"/>
    <property type="match status" value="1"/>
</dbReference>
<dbReference type="RefSeq" id="WP_063873515.1">
    <property type="nucleotide sequence ID" value="NZ_CAWMRI010000215.1"/>
</dbReference>
<evidence type="ECO:0000259" key="1">
    <source>
        <dbReference type="Pfam" id="PF00535"/>
    </source>
</evidence>
<protein>
    <submittedName>
        <fullName evidence="2">Glycosyltransferase</fullName>
    </submittedName>
</protein>
<dbReference type="GO" id="GO:0016758">
    <property type="term" value="F:hexosyltransferase activity"/>
    <property type="evidence" value="ECO:0007669"/>
    <property type="project" value="UniProtKB-ARBA"/>
</dbReference>
<name>A0A166IWZ4_NODSP</name>
<evidence type="ECO:0000313" key="2">
    <source>
        <dbReference type="EMBL" id="KZL48959.1"/>
    </source>
</evidence>
<feature type="domain" description="Glycosyltransferase 2-like" evidence="1">
    <location>
        <begin position="4"/>
        <end position="165"/>
    </location>
</feature>
<organism evidence="2 3">
    <name type="scientific">Nodularia spumigena CENA596</name>
    <dbReference type="NCBI Taxonomy" id="1819295"/>
    <lineage>
        <taxon>Bacteria</taxon>
        <taxon>Bacillati</taxon>
        <taxon>Cyanobacteriota</taxon>
        <taxon>Cyanophyceae</taxon>
        <taxon>Nostocales</taxon>
        <taxon>Nodulariaceae</taxon>
        <taxon>Nodularia</taxon>
    </lineage>
</organism>
<proteinExistence type="predicted"/>
<gene>
    <name evidence="2" type="ORF">A2T98_15300</name>
</gene>
<evidence type="ECO:0000313" key="3">
    <source>
        <dbReference type="Proteomes" id="UP000076555"/>
    </source>
</evidence>
<dbReference type="Gene3D" id="3.90.550.10">
    <property type="entry name" value="Spore Coat Polysaccharide Biosynthesis Protein SpsA, Chain A"/>
    <property type="match status" value="1"/>
</dbReference>
<dbReference type="EMBL" id="LWAJ01000215">
    <property type="protein sequence ID" value="KZL48959.1"/>
    <property type="molecule type" value="Genomic_DNA"/>
</dbReference>
<dbReference type="InterPro" id="IPR029044">
    <property type="entry name" value="Nucleotide-diphossugar_trans"/>
</dbReference>
<reference evidence="2 3" key="1">
    <citation type="submission" date="2016-04" db="EMBL/GenBank/DDBJ databases">
        <title>Draft Genome Assembly of the Bloom-forming Cyanobacterium Nodularia spumigena Strain CENA596 in Shrimp Production Ponds.</title>
        <authorList>
            <person name="Popin R.V."/>
            <person name="Rigonato J."/>
            <person name="Abreu V.A."/>
            <person name="Andreote A.P."/>
            <person name="Silveira S.B."/>
            <person name="Odebrecht C."/>
            <person name="Fiore M.F."/>
        </authorList>
    </citation>
    <scope>NUCLEOTIDE SEQUENCE [LARGE SCALE GENOMIC DNA]</scope>
    <source>
        <strain evidence="2 3">CENA596</strain>
    </source>
</reference>